<evidence type="ECO:0000259" key="7">
    <source>
        <dbReference type="Pfam" id="PF00171"/>
    </source>
</evidence>
<dbReference type="InterPro" id="IPR016162">
    <property type="entry name" value="Ald_DH_N"/>
</dbReference>
<dbReference type="EC" id="1.2.1.85" evidence="8"/>
<dbReference type="RefSeq" id="WP_306884177.1">
    <property type="nucleotide sequence ID" value="NZ_JAUSUL010000001.1"/>
</dbReference>
<feature type="domain" description="Aldehyde dehydrogenase" evidence="7">
    <location>
        <begin position="26"/>
        <end position="493"/>
    </location>
</feature>
<accession>A0AAE3VM04</accession>
<dbReference type="Pfam" id="PF00171">
    <property type="entry name" value="Aldedh"/>
    <property type="match status" value="1"/>
</dbReference>
<organism evidence="8 9">
    <name type="scientific">Amorphus orientalis</name>
    <dbReference type="NCBI Taxonomy" id="649198"/>
    <lineage>
        <taxon>Bacteria</taxon>
        <taxon>Pseudomonadati</taxon>
        <taxon>Pseudomonadota</taxon>
        <taxon>Alphaproteobacteria</taxon>
        <taxon>Hyphomicrobiales</taxon>
        <taxon>Amorphaceae</taxon>
        <taxon>Amorphus</taxon>
    </lineage>
</organism>
<comment type="caution">
    <text evidence="8">The sequence shown here is derived from an EMBL/GenBank/DDBJ whole genome shotgun (WGS) entry which is preliminary data.</text>
</comment>
<dbReference type="InterPro" id="IPR017628">
    <property type="entry name" value="OHmuconic_semiald_DH"/>
</dbReference>
<dbReference type="PANTHER" id="PTHR43720:SF2">
    <property type="entry name" value="2-AMINOMUCONIC SEMIALDEHYDE DEHYDROGENASE"/>
    <property type="match status" value="1"/>
</dbReference>
<comment type="similarity">
    <text evidence="1 6">Belongs to the aldehyde dehydrogenase family.</text>
</comment>
<dbReference type="InterPro" id="IPR016163">
    <property type="entry name" value="Ald_DH_C"/>
</dbReference>
<dbReference type="AlphaFoldDB" id="A0AAE3VM04"/>
<evidence type="ECO:0000256" key="4">
    <source>
        <dbReference type="ARBA" id="ARBA00023097"/>
    </source>
</evidence>
<evidence type="ECO:0000313" key="9">
    <source>
        <dbReference type="Proteomes" id="UP001229244"/>
    </source>
</evidence>
<dbReference type="InterPro" id="IPR029510">
    <property type="entry name" value="Ald_DH_CS_GLU"/>
</dbReference>
<evidence type="ECO:0000256" key="3">
    <source>
        <dbReference type="ARBA" id="ARBA00023027"/>
    </source>
</evidence>
<dbReference type="Proteomes" id="UP001229244">
    <property type="component" value="Unassembled WGS sequence"/>
</dbReference>
<dbReference type="InterPro" id="IPR016161">
    <property type="entry name" value="Ald_DH/histidinol_DH"/>
</dbReference>
<protein>
    <submittedName>
        <fullName evidence="8">Aminomuconate-semialdehyde/2-hydroxymuconate-6-semialdehyde dehydrogenase</fullName>
        <ecNumber evidence="8">1.2.1.32</ecNumber>
        <ecNumber evidence="8">1.2.1.85</ecNumber>
    </submittedName>
</protein>
<dbReference type="Gene3D" id="3.40.309.10">
    <property type="entry name" value="Aldehyde Dehydrogenase, Chain A, domain 2"/>
    <property type="match status" value="1"/>
</dbReference>
<dbReference type="Gene3D" id="3.40.605.10">
    <property type="entry name" value="Aldehyde Dehydrogenase, Chain A, domain 1"/>
    <property type="match status" value="1"/>
</dbReference>
<dbReference type="NCBIfam" id="TIGR03216">
    <property type="entry name" value="OH_muco_semi_DH"/>
    <property type="match status" value="1"/>
</dbReference>
<evidence type="ECO:0000256" key="2">
    <source>
        <dbReference type="ARBA" id="ARBA00023002"/>
    </source>
</evidence>
<sequence>MNESARPATKTVDLTRVPNFIGGAFVEGGGTTFENRFPATDEVVSVVTEASSDDVDRAVSAARKALKGPWGRMSIPERVALLRKLADGINARFDEFLKAEIRDTGKPVSLASHIDIPRGAANFNVFADQILTVSTETFEMPTPDGAGALNYALRLPRGVIGVICPWNLPLLLMTWKVAPALACGNTVVVKPSEETPSTATLLGEVMNEVGIPEGVYNVVHGFGPGSTGEFLTRHPDVDAITFTGETVTGEAIMGAAAKGVRPVSLELGGKNPAIVFDTADLDKTIEGLGRSCFANTGQVCLGTERVYVQRGIFDRVAEALAEKARAYAFGDPFSKATSMGPTISRVHQKKVLSYYEKARAEGATVLAGGGAPEVDGFEKGYWVQPTVWTGLPESSAVITDEIFGPCAHLTPFDSEEEGVALANDSPYGLATSIWTQDLSQAHRVAKQIEVGITWVNCWFLRDLRTPFGGSKSSGVGREGGVHSLEFYTELRNVCVKL</sequence>
<dbReference type="FunFam" id="3.40.309.10:FF:000012">
    <property type="entry name" value="Betaine aldehyde dehydrogenase"/>
    <property type="match status" value="1"/>
</dbReference>
<dbReference type="FunFam" id="3.40.605.10:FF:000007">
    <property type="entry name" value="NAD/NADP-dependent betaine aldehyde dehydrogenase"/>
    <property type="match status" value="1"/>
</dbReference>
<evidence type="ECO:0000256" key="6">
    <source>
        <dbReference type="RuleBase" id="RU003345"/>
    </source>
</evidence>
<dbReference type="EC" id="1.2.1.32" evidence="8"/>
<dbReference type="SUPFAM" id="SSF53720">
    <property type="entry name" value="ALDH-like"/>
    <property type="match status" value="1"/>
</dbReference>
<feature type="active site" evidence="5">
    <location>
        <position position="266"/>
    </location>
</feature>
<evidence type="ECO:0000256" key="1">
    <source>
        <dbReference type="ARBA" id="ARBA00009986"/>
    </source>
</evidence>
<dbReference type="PANTHER" id="PTHR43720">
    <property type="entry name" value="2-AMINOMUCONIC SEMIALDEHYDE DEHYDROGENASE"/>
    <property type="match status" value="1"/>
</dbReference>
<dbReference type="EMBL" id="JAUSUL010000001">
    <property type="protein sequence ID" value="MDQ0314403.1"/>
    <property type="molecule type" value="Genomic_DNA"/>
</dbReference>
<evidence type="ECO:0000256" key="5">
    <source>
        <dbReference type="PROSITE-ProRule" id="PRU10007"/>
    </source>
</evidence>
<name>A0AAE3VM04_9HYPH</name>
<gene>
    <name evidence="8" type="ORF">J2S73_000840</name>
</gene>
<evidence type="ECO:0000313" key="8">
    <source>
        <dbReference type="EMBL" id="MDQ0314403.1"/>
    </source>
</evidence>
<keyword evidence="3" id="KW-0520">NAD</keyword>
<dbReference type="InterPro" id="IPR015590">
    <property type="entry name" value="Aldehyde_DH_dom"/>
</dbReference>
<reference evidence="8" key="1">
    <citation type="submission" date="2023-07" db="EMBL/GenBank/DDBJ databases">
        <title>Genomic Encyclopedia of Type Strains, Phase IV (KMG-IV): sequencing the most valuable type-strain genomes for metagenomic binning, comparative biology and taxonomic classification.</title>
        <authorList>
            <person name="Goeker M."/>
        </authorList>
    </citation>
    <scope>NUCLEOTIDE SEQUENCE</scope>
    <source>
        <strain evidence="8">DSM 21202</strain>
    </source>
</reference>
<keyword evidence="9" id="KW-1185">Reference proteome</keyword>
<dbReference type="GO" id="GO:0047102">
    <property type="term" value="F:aminomuconate-semialdehyde dehydrogenase activity"/>
    <property type="evidence" value="ECO:0007669"/>
    <property type="project" value="UniProtKB-EC"/>
</dbReference>
<dbReference type="PROSITE" id="PS00687">
    <property type="entry name" value="ALDEHYDE_DEHYDR_GLU"/>
    <property type="match status" value="1"/>
</dbReference>
<proteinExistence type="inferred from homology"/>
<dbReference type="CDD" id="cd07093">
    <property type="entry name" value="ALDH_F8_HMSADH"/>
    <property type="match status" value="1"/>
</dbReference>
<dbReference type="PROSITE" id="PS00070">
    <property type="entry name" value="ALDEHYDE_DEHYDR_CYS"/>
    <property type="match status" value="1"/>
</dbReference>
<dbReference type="InterPro" id="IPR016160">
    <property type="entry name" value="Ald_DH_CS_CYS"/>
</dbReference>
<keyword evidence="2 6" id="KW-0560">Oxidoreductase</keyword>
<keyword evidence="4" id="KW-0558">Oxidation</keyword>